<organism evidence="2 3">
    <name type="scientific">Fusarium torreyae</name>
    <dbReference type="NCBI Taxonomy" id="1237075"/>
    <lineage>
        <taxon>Eukaryota</taxon>
        <taxon>Fungi</taxon>
        <taxon>Dikarya</taxon>
        <taxon>Ascomycota</taxon>
        <taxon>Pezizomycotina</taxon>
        <taxon>Sordariomycetes</taxon>
        <taxon>Hypocreomycetidae</taxon>
        <taxon>Hypocreales</taxon>
        <taxon>Nectriaceae</taxon>
        <taxon>Fusarium</taxon>
    </lineage>
</organism>
<dbReference type="Proteomes" id="UP001152049">
    <property type="component" value="Unassembled WGS sequence"/>
</dbReference>
<evidence type="ECO:0008006" key="4">
    <source>
        <dbReference type="Google" id="ProtNLM"/>
    </source>
</evidence>
<gene>
    <name evidence="2" type="ORF">NW762_005527</name>
</gene>
<dbReference type="GO" id="GO:0008233">
    <property type="term" value="F:peptidase activity"/>
    <property type="evidence" value="ECO:0007669"/>
    <property type="project" value="InterPro"/>
</dbReference>
<dbReference type="AlphaFoldDB" id="A0A9W8S4A2"/>
<accession>A0A9W8S4A2</accession>
<feature type="signal peptide" evidence="1">
    <location>
        <begin position="1"/>
        <end position="18"/>
    </location>
</feature>
<protein>
    <recommendedName>
        <fullName evidence="4">Secreted protein</fullName>
    </recommendedName>
</protein>
<dbReference type="GO" id="GO:0006508">
    <property type="term" value="P:proteolysis"/>
    <property type="evidence" value="ECO:0007669"/>
    <property type="project" value="InterPro"/>
</dbReference>
<dbReference type="OrthoDB" id="3941110at2759"/>
<dbReference type="NCBIfam" id="TIGR03296">
    <property type="entry name" value="M6dom_TIGR03296"/>
    <property type="match status" value="1"/>
</dbReference>
<keyword evidence="3" id="KW-1185">Reference proteome</keyword>
<name>A0A9W8S4A2_9HYPO</name>
<proteinExistence type="predicted"/>
<comment type="caution">
    <text evidence="2">The sequence shown here is derived from an EMBL/GenBank/DDBJ whole genome shotgun (WGS) entry which is preliminary data.</text>
</comment>
<dbReference type="PANTHER" id="PTHR41775">
    <property type="entry name" value="SECRETED PROTEIN-RELATED"/>
    <property type="match status" value="1"/>
</dbReference>
<evidence type="ECO:0000256" key="1">
    <source>
        <dbReference type="SAM" id="SignalP"/>
    </source>
</evidence>
<keyword evidence="1" id="KW-0732">Signal</keyword>
<dbReference type="EMBL" id="JAOQAZ010000008">
    <property type="protein sequence ID" value="KAJ4264331.1"/>
    <property type="molecule type" value="Genomic_DNA"/>
</dbReference>
<feature type="chain" id="PRO_5040869072" description="Secreted protein" evidence="1">
    <location>
        <begin position="19"/>
        <end position="428"/>
    </location>
</feature>
<reference evidence="2" key="1">
    <citation type="submission" date="2022-09" db="EMBL/GenBank/DDBJ databases">
        <title>Fusarium specimens isolated from Avocado Roots.</title>
        <authorList>
            <person name="Stajich J."/>
            <person name="Roper C."/>
            <person name="Heimlech-Rivalta G."/>
        </authorList>
    </citation>
    <scope>NUCLEOTIDE SEQUENCE</scope>
    <source>
        <strain evidence="2">CF00136</strain>
    </source>
</reference>
<dbReference type="PANTHER" id="PTHR41775:SF1">
    <property type="entry name" value="PEPTIDASE M6-LIKE DOMAIN-CONTAINING PROTEIN"/>
    <property type="match status" value="1"/>
</dbReference>
<dbReference type="InterPro" id="IPR008757">
    <property type="entry name" value="Peptidase_M6-like_domain"/>
</dbReference>
<sequence length="428" mass="46356">MLSKISFLSLLLPIAVSAGSCQLSANNQTQPVNQTQPFDPGLPTNQTEATNGTVLPPDDTPWVPTCKLPTGNAAWSVGFGFTTDCVAGTGTIQGHMIFVDFSDAQASDDESPEDLREFFVPSAVEWFKKASYGKLELNITADVSKYHRMPHSAESYKWDEGFDNQQHYAYVEDALSAYTDDVGKLPPPTTDILYVVPARGNVWMTRSLGSGFSAWTRDNIYVAKKAITFGNDPYNSWGYKALNHETGHSMCLPDYYPGSDLPIGEFTGGWDIMGNVGGNAPDFFAWDKWRLGWLTDDAIDCVLRQGTTQHTLTPLEVEGGVKAVVIAANKTSAVVAEARTAKGVDDQLCAPGVLLYTIDTTISTSEGPIRVMDATPGSDGCGNTGWEPLNDATLSSSGVQSYEVPGWGVKVTLVDDKSEKLKIQVEYS</sequence>
<evidence type="ECO:0000313" key="3">
    <source>
        <dbReference type="Proteomes" id="UP001152049"/>
    </source>
</evidence>
<evidence type="ECO:0000313" key="2">
    <source>
        <dbReference type="EMBL" id="KAJ4264331.1"/>
    </source>
</evidence>
<dbReference type="PROSITE" id="PS51257">
    <property type="entry name" value="PROKAR_LIPOPROTEIN"/>
    <property type="match status" value="1"/>
</dbReference>